<dbReference type="Pfam" id="PF20431">
    <property type="entry name" value="E_motif"/>
    <property type="match status" value="1"/>
</dbReference>
<sequence>MTSERMYMKTMSRSTNSLYYSSIANLRSNTYSSSINSSCSSWNTQLRELAKQGQYQKALNLYPQLVSSGASPNAFTFPFALKSCAALCLPVPGQQLHAHVIRTGCHSEPFVQTALMSMYCKCSLVENARKLFDESPYARTLTVCYNALIAGYTHNFELCNAVLLFCKMRLLDVSVNSVTMLGLIPGCTVPLHLGFGMSLHCLNVKCGLDGDMSVGNCLLTMYVRCGSVCSGRKFFDDMHEKGLITWNAMISGYAQNGHASLVLDLYREMELKGMSPDPVTFVAVLSSCANLGASKIGTEVEQKIKRRGFGYNLFLQNALINMYARCGNLVRAHTIFNDMPEKNLVSWTAIIGGYGIHGHGENAVQLFDQMIDAGIQPDKTVFVSILSACSHAGLTDRGLKYFDSMEKKYGLQPGSEHYSCVVDLLGRAGRLKEALGLIESMPDKPDGAVWGALLGACKIHRDVELAELAFERVIELEPTNIGYYVLLSNLYSETKNMEGILKVRVMMRERKLRKDPGFSSVEYSGRTHLFMAGDRSHPQTEGIYAMLYRLEDLTKEANESEKNDEDGRNSELGNNTRVHSERLAIAFALMNTALGSQILVTKNLRVCGDCHVFIKLVSKIVDRQFVIRDATRFHHFQNGVCSCNDYW</sequence>
<evidence type="ECO:0000259" key="4">
    <source>
        <dbReference type="Pfam" id="PF14432"/>
    </source>
</evidence>
<dbReference type="InterPro" id="IPR032867">
    <property type="entry name" value="DYW_dom"/>
</dbReference>
<evidence type="ECO:0000256" key="2">
    <source>
        <dbReference type="ARBA" id="ARBA00022737"/>
    </source>
</evidence>
<dbReference type="InterPro" id="IPR002885">
    <property type="entry name" value="PPR_rpt"/>
</dbReference>
<dbReference type="AlphaFoldDB" id="A0AAD8JLE9"/>
<feature type="repeat" description="PPR" evidence="3">
    <location>
        <begin position="38"/>
        <end position="72"/>
    </location>
</feature>
<evidence type="ECO:0000313" key="5">
    <source>
        <dbReference type="EMBL" id="KAK1404712.1"/>
    </source>
</evidence>
<comment type="similarity">
    <text evidence="1">Belongs to the PPR family. PCMP-H subfamily.</text>
</comment>
<evidence type="ECO:0000256" key="1">
    <source>
        <dbReference type="ARBA" id="ARBA00006643"/>
    </source>
</evidence>
<evidence type="ECO:0000256" key="3">
    <source>
        <dbReference type="PROSITE-ProRule" id="PRU00708"/>
    </source>
</evidence>
<comment type="caution">
    <text evidence="5">The sequence shown here is derived from an EMBL/GenBank/DDBJ whole genome shotgun (WGS) entry which is preliminary data.</text>
</comment>
<dbReference type="Pfam" id="PF13041">
    <property type="entry name" value="PPR_2"/>
    <property type="match status" value="2"/>
</dbReference>
<feature type="repeat" description="PPR" evidence="3">
    <location>
        <begin position="343"/>
        <end position="377"/>
    </location>
</feature>
<dbReference type="GO" id="GO:0003723">
    <property type="term" value="F:RNA binding"/>
    <property type="evidence" value="ECO:0007669"/>
    <property type="project" value="InterPro"/>
</dbReference>
<protein>
    <submittedName>
        <fullName evidence="5">Pentatricopeptide repeat-containing protein</fullName>
    </submittedName>
</protein>
<dbReference type="PANTHER" id="PTHR47926:SF503">
    <property type="entry name" value="PENTATRICOPEPTIDE REPEAT-CONTAINING PROTEIN"/>
    <property type="match status" value="1"/>
</dbReference>
<dbReference type="GO" id="GO:0009451">
    <property type="term" value="P:RNA modification"/>
    <property type="evidence" value="ECO:0007669"/>
    <property type="project" value="InterPro"/>
</dbReference>
<dbReference type="SUPFAM" id="SSF48452">
    <property type="entry name" value="TPR-like"/>
    <property type="match status" value="1"/>
</dbReference>
<dbReference type="InterPro" id="IPR046848">
    <property type="entry name" value="E_motif"/>
</dbReference>
<organism evidence="5 6">
    <name type="scientific">Heracleum sosnowskyi</name>
    <dbReference type="NCBI Taxonomy" id="360622"/>
    <lineage>
        <taxon>Eukaryota</taxon>
        <taxon>Viridiplantae</taxon>
        <taxon>Streptophyta</taxon>
        <taxon>Embryophyta</taxon>
        <taxon>Tracheophyta</taxon>
        <taxon>Spermatophyta</taxon>
        <taxon>Magnoliopsida</taxon>
        <taxon>eudicotyledons</taxon>
        <taxon>Gunneridae</taxon>
        <taxon>Pentapetalae</taxon>
        <taxon>asterids</taxon>
        <taxon>campanulids</taxon>
        <taxon>Apiales</taxon>
        <taxon>Apiaceae</taxon>
        <taxon>Apioideae</taxon>
        <taxon>apioid superclade</taxon>
        <taxon>Tordylieae</taxon>
        <taxon>Tordyliinae</taxon>
        <taxon>Heracleum</taxon>
    </lineage>
</organism>
<dbReference type="EMBL" id="JAUIZM010000001">
    <property type="protein sequence ID" value="KAK1404712.1"/>
    <property type="molecule type" value="Genomic_DNA"/>
</dbReference>
<dbReference type="PANTHER" id="PTHR47926">
    <property type="entry name" value="PENTATRICOPEPTIDE REPEAT-CONTAINING PROTEIN"/>
    <property type="match status" value="1"/>
</dbReference>
<dbReference type="PROSITE" id="PS51375">
    <property type="entry name" value="PPR"/>
    <property type="match status" value="3"/>
</dbReference>
<dbReference type="FunFam" id="1.25.40.10:FF:000090">
    <property type="entry name" value="Pentatricopeptide repeat-containing protein, chloroplastic"/>
    <property type="match status" value="1"/>
</dbReference>
<accession>A0AAD8JLE9</accession>
<evidence type="ECO:0000313" key="6">
    <source>
        <dbReference type="Proteomes" id="UP001237642"/>
    </source>
</evidence>
<proteinExistence type="inferred from homology"/>
<name>A0AAD8JLE9_9APIA</name>
<feature type="repeat" description="PPR" evidence="3">
    <location>
        <begin position="242"/>
        <end position="276"/>
    </location>
</feature>
<feature type="domain" description="DYW" evidence="4">
    <location>
        <begin position="577"/>
        <end position="647"/>
    </location>
</feature>
<keyword evidence="6" id="KW-1185">Reference proteome</keyword>
<dbReference type="FunFam" id="1.25.40.10:FF:000682">
    <property type="entry name" value="Pentatricopeptide repeat-containing protein At3g16610"/>
    <property type="match status" value="1"/>
</dbReference>
<reference evidence="5" key="1">
    <citation type="submission" date="2023-02" db="EMBL/GenBank/DDBJ databases">
        <title>Genome of toxic invasive species Heracleum sosnowskyi carries increased number of genes despite the absence of recent whole-genome duplications.</title>
        <authorList>
            <person name="Schelkunov M."/>
            <person name="Shtratnikova V."/>
            <person name="Makarenko M."/>
            <person name="Klepikova A."/>
            <person name="Omelchenko D."/>
            <person name="Novikova G."/>
            <person name="Obukhova E."/>
            <person name="Bogdanov V."/>
            <person name="Penin A."/>
            <person name="Logacheva M."/>
        </authorList>
    </citation>
    <scope>NUCLEOTIDE SEQUENCE</scope>
    <source>
        <strain evidence="5">Hsosn_3</strain>
        <tissue evidence="5">Leaf</tissue>
    </source>
</reference>
<reference evidence="5" key="2">
    <citation type="submission" date="2023-05" db="EMBL/GenBank/DDBJ databases">
        <authorList>
            <person name="Schelkunov M.I."/>
        </authorList>
    </citation>
    <scope>NUCLEOTIDE SEQUENCE</scope>
    <source>
        <strain evidence="5">Hsosn_3</strain>
        <tissue evidence="5">Leaf</tissue>
    </source>
</reference>
<dbReference type="Proteomes" id="UP001237642">
    <property type="component" value="Unassembled WGS sequence"/>
</dbReference>
<dbReference type="InterPro" id="IPR046960">
    <property type="entry name" value="PPR_At4g14850-like_plant"/>
</dbReference>
<dbReference type="GO" id="GO:0008270">
    <property type="term" value="F:zinc ion binding"/>
    <property type="evidence" value="ECO:0007669"/>
    <property type="project" value="InterPro"/>
</dbReference>
<dbReference type="InterPro" id="IPR011990">
    <property type="entry name" value="TPR-like_helical_dom_sf"/>
</dbReference>
<keyword evidence="2" id="KW-0677">Repeat</keyword>
<dbReference type="Pfam" id="PF01535">
    <property type="entry name" value="PPR"/>
    <property type="match status" value="3"/>
</dbReference>
<dbReference type="FunFam" id="1.25.40.10:FF:000450">
    <property type="entry name" value="Putative pentatricopeptide repeat-containing protein"/>
    <property type="match status" value="1"/>
</dbReference>
<dbReference type="Pfam" id="PF14432">
    <property type="entry name" value="DYW_deaminase"/>
    <property type="match status" value="1"/>
</dbReference>
<dbReference type="Gene3D" id="1.25.40.10">
    <property type="entry name" value="Tetratricopeptide repeat domain"/>
    <property type="match status" value="4"/>
</dbReference>
<gene>
    <name evidence="5" type="ORF">POM88_004317</name>
</gene>
<dbReference type="NCBIfam" id="TIGR00756">
    <property type="entry name" value="PPR"/>
    <property type="match status" value="4"/>
</dbReference>